<dbReference type="SUPFAM" id="SSF101874">
    <property type="entry name" value="YceI-like"/>
    <property type="match status" value="1"/>
</dbReference>
<dbReference type="EMBL" id="UOEU01000614">
    <property type="protein sequence ID" value="VAW36153.1"/>
    <property type="molecule type" value="Genomic_DNA"/>
</dbReference>
<dbReference type="InterPro" id="IPR007372">
    <property type="entry name" value="Lipid/polyisoprenoid-bd_YceI"/>
</dbReference>
<dbReference type="Gene3D" id="2.40.128.110">
    <property type="entry name" value="Lipid/polyisoprenoid-binding, YceI-like"/>
    <property type="match status" value="1"/>
</dbReference>
<name>A0A3B0V760_9ZZZZ</name>
<dbReference type="PANTHER" id="PTHR34406">
    <property type="entry name" value="PROTEIN YCEI"/>
    <property type="match status" value="1"/>
</dbReference>
<evidence type="ECO:0000259" key="1">
    <source>
        <dbReference type="Pfam" id="PF04264"/>
    </source>
</evidence>
<dbReference type="InterPro" id="IPR036761">
    <property type="entry name" value="TTHA0802/YceI-like_sf"/>
</dbReference>
<dbReference type="Pfam" id="PF04264">
    <property type="entry name" value="YceI"/>
    <property type="match status" value="1"/>
</dbReference>
<proteinExistence type="predicted"/>
<accession>A0A3B0V760</accession>
<sequence>NARTLLTNNEFRDNAIQNFILDTEIYEFIAFMPTNISGYPTTFTSNEPITIQVEGDLTIKDVTKTAVFSTTITVNDIMQLSGTATAQILRSDFNLTIPDAPGVANVSNETTLTIVFSATPLPSQKPNN</sequence>
<feature type="domain" description="Lipid/polyisoprenoid-binding YceI-like" evidence="1">
    <location>
        <begin position="3"/>
        <end position="117"/>
    </location>
</feature>
<dbReference type="PANTHER" id="PTHR34406:SF1">
    <property type="entry name" value="PROTEIN YCEI"/>
    <property type="match status" value="1"/>
</dbReference>
<gene>
    <name evidence="2" type="ORF">MNBD_CHLOROFLEXI01-1099</name>
</gene>
<reference evidence="2" key="1">
    <citation type="submission" date="2018-06" db="EMBL/GenBank/DDBJ databases">
        <authorList>
            <person name="Zhirakovskaya E."/>
        </authorList>
    </citation>
    <scope>NUCLEOTIDE SEQUENCE</scope>
</reference>
<evidence type="ECO:0000313" key="2">
    <source>
        <dbReference type="EMBL" id="VAW36153.1"/>
    </source>
</evidence>
<protein>
    <recommendedName>
        <fullName evidence="1">Lipid/polyisoprenoid-binding YceI-like domain-containing protein</fullName>
    </recommendedName>
</protein>
<organism evidence="2">
    <name type="scientific">hydrothermal vent metagenome</name>
    <dbReference type="NCBI Taxonomy" id="652676"/>
    <lineage>
        <taxon>unclassified sequences</taxon>
        <taxon>metagenomes</taxon>
        <taxon>ecological metagenomes</taxon>
    </lineage>
</organism>
<feature type="non-terminal residue" evidence="2">
    <location>
        <position position="1"/>
    </location>
</feature>
<dbReference type="AlphaFoldDB" id="A0A3B0V760"/>